<reference evidence="2 3" key="1">
    <citation type="submission" date="2024-01" db="EMBL/GenBank/DDBJ databases">
        <title>A telomere-to-telomere, gap-free genome of sweet tea (Lithocarpus litseifolius).</title>
        <authorList>
            <person name="Zhou J."/>
        </authorList>
    </citation>
    <scope>NUCLEOTIDE SEQUENCE [LARGE SCALE GENOMIC DNA]</scope>
    <source>
        <strain evidence="2">Zhou-2022a</strain>
        <tissue evidence="2">Leaf</tissue>
    </source>
</reference>
<proteinExistence type="predicted"/>
<dbReference type="Proteomes" id="UP001459277">
    <property type="component" value="Unassembled WGS sequence"/>
</dbReference>
<dbReference type="AlphaFoldDB" id="A0AAW2DH35"/>
<gene>
    <name evidence="2" type="ORF">SO802_005068</name>
</gene>
<evidence type="ECO:0000313" key="2">
    <source>
        <dbReference type="EMBL" id="KAL0009960.1"/>
    </source>
</evidence>
<feature type="region of interest" description="Disordered" evidence="1">
    <location>
        <begin position="1"/>
        <end position="38"/>
    </location>
</feature>
<sequence>MRAASSATSVEEITPLKKKPQVDKGKEKASTRSSNVWDDADLAQTRAQEVLFSDELKALSGVPPNEMVGRHVHKLVQVIWETILITSEYLSQEARVSSVEAKAKAKGLEVELLKLRKDVIAAMDEANIAKEKAKVLSDDLRMERQLTLEKDEQL</sequence>
<accession>A0AAW2DH35</accession>
<name>A0AAW2DH35_9ROSI</name>
<evidence type="ECO:0000313" key="3">
    <source>
        <dbReference type="Proteomes" id="UP001459277"/>
    </source>
</evidence>
<evidence type="ECO:0000256" key="1">
    <source>
        <dbReference type="SAM" id="MobiDB-lite"/>
    </source>
</evidence>
<organism evidence="2 3">
    <name type="scientific">Lithocarpus litseifolius</name>
    <dbReference type="NCBI Taxonomy" id="425828"/>
    <lineage>
        <taxon>Eukaryota</taxon>
        <taxon>Viridiplantae</taxon>
        <taxon>Streptophyta</taxon>
        <taxon>Embryophyta</taxon>
        <taxon>Tracheophyta</taxon>
        <taxon>Spermatophyta</taxon>
        <taxon>Magnoliopsida</taxon>
        <taxon>eudicotyledons</taxon>
        <taxon>Gunneridae</taxon>
        <taxon>Pentapetalae</taxon>
        <taxon>rosids</taxon>
        <taxon>fabids</taxon>
        <taxon>Fagales</taxon>
        <taxon>Fagaceae</taxon>
        <taxon>Lithocarpus</taxon>
    </lineage>
</organism>
<comment type="caution">
    <text evidence="2">The sequence shown here is derived from an EMBL/GenBank/DDBJ whole genome shotgun (WGS) entry which is preliminary data.</text>
</comment>
<feature type="compositionally biased region" description="Polar residues" evidence="1">
    <location>
        <begin position="1"/>
        <end position="11"/>
    </location>
</feature>
<protein>
    <submittedName>
        <fullName evidence="2">Uncharacterized protein</fullName>
    </submittedName>
</protein>
<keyword evidence="3" id="KW-1185">Reference proteome</keyword>
<feature type="compositionally biased region" description="Basic and acidic residues" evidence="1">
    <location>
        <begin position="20"/>
        <end position="30"/>
    </location>
</feature>
<dbReference type="EMBL" id="JAZDWU010000002">
    <property type="protein sequence ID" value="KAL0009960.1"/>
    <property type="molecule type" value="Genomic_DNA"/>
</dbReference>